<dbReference type="AlphaFoldDB" id="A0A178UXQ0"/>
<keyword evidence="1" id="KW-0812">Transmembrane</keyword>
<evidence type="ECO:0000313" key="3">
    <source>
        <dbReference type="Araport" id="AT4G05095"/>
    </source>
</evidence>
<reference evidence="5" key="1">
    <citation type="journal article" date="2016" name="Proc. Natl. Acad. Sci. U.S.A.">
        <title>Chromosome-level assembly of Arabidopsis thaliana Ler reveals the extent of translocation and inversion polymorphisms.</title>
        <authorList>
            <person name="Zapata L."/>
            <person name="Ding J."/>
            <person name="Willing E.M."/>
            <person name="Hartwig B."/>
            <person name="Bezdan D."/>
            <person name="Jiao W.B."/>
            <person name="Patel V."/>
            <person name="Velikkakam James G."/>
            <person name="Koornneef M."/>
            <person name="Ossowski S."/>
            <person name="Schneeberger K."/>
        </authorList>
    </citation>
    <scope>NUCLEOTIDE SEQUENCE [LARGE SCALE GENOMIC DNA]</scope>
    <source>
        <strain evidence="5">cv. Landsberg erecta</strain>
    </source>
</reference>
<accession>A0A178UXQ0</accession>
<feature type="transmembrane region" description="Helical" evidence="1">
    <location>
        <begin position="65"/>
        <end position="83"/>
    </location>
</feature>
<sequence length="138" mass="16008">MRRWGLSIPSDCVLCSGNAEFREHLFFGCGVSFAVWGNFMFRASLTPPLLFMDCLTWVLSPSRDPNISLIIKLVFQASIYFLWKERNRRLHDHASRSSTAIIKEIKVILTAKLDPLSRRSEFDAPDNSLLSTWFRYFN</sequence>
<dbReference type="Araport" id="AT4G05095"/>
<dbReference type="RefSeq" id="NP_680600.1">
    <property type="nucleotide sequence ID" value="NM_148234.1"/>
</dbReference>
<keyword evidence="1" id="KW-1133">Transmembrane helix</keyword>
<evidence type="ECO:0000256" key="1">
    <source>
        <dbReference type="SAM" id="Phobius"/>
    </source>
</evidence>
<gene>
    <name evidence="3" type="ordered locus">At4g05095</name>
    <name evidence="4" type="ordered locus">AXX17_At4g05080</name>
</gene>
<dbReference type="EMBL" id="LUHQ01000004">
    <property type="protein sequence ID" value="OAO98668.1"/>
    <property type="molecule type" value="Genomic_DNA"/>
</dbReference>
<dbReference type="ExpressionAtlas" id="A0A178UXQ0">
    <property type="expression patterns" value="baseline"/>
</dbReference>
<proteinExistence type="predicted"/>
<dbReference type="OMA" id="YAEVWTS"/>
<feature type="domain" description="Reverse transcriptase zinc-binding" evidence="2">
    <location>
        <begin position="1"/>
        <end position="36"/>
    </location>
</feature>
<feature type="transmembrane region" description="Helical" evidence="1">
    <location>
        <begin position="25"/>
        <end position="45"/>
    </location>
</feature>
<evidence type="ECO:0000259" key="2">
    <source>
        <dbReference type="Pfam" id="PF13966"/>
    </source>
</evidence>
<keyword evidence="1" id="KW-0472">Membrane</keyword>
<name>A0A178UXQ0_ARATH</name>
<dbReference type="Proteomes" id="UP000078284">
    <property type="component" value="Chromosome 4"/>
</dbReference>
<protein>
    <recommendedName>
        <fullName evidence="2">Reverse transcriptase zinc-binding domain-containing protein</fullName>
    </recommendedName>
</protein>
<evidence type="ECO:0000313" key="4">
    <source>
        <dbReference type="EMBL" id="OAO98668.1"/>
    </source>
</evidence>
<dbReference type="GeneID" id="825854"/>
<evidence type="ECO:0000313" key="5">
    <source>
        <dbReference type="Proteomes" id="UP000078284"/>
    </source>
</evidence>
<comment type="caution">
    <text evidence="4">The sequence shown here is derived from an EMBL/GenBank/DDBJ whole genome shotgun (WGS) entry which is preliminary data.</text>
</comment>
<dbReference type="KEGG" id="ath:AT4G05095"/>
<dbReference type="InterPro" id="IPR026960">
    <property type="entry name" value="RVT-Znf"/>
</dbReference>
<organism evidence="4 5">
    <name type="scientific">Arabidopsis thaliana</name>
    <name type="common">Mouse-ear cress</name>
    <dbReference type="NCBI Taxonomy" id="3702"/>
    <lineage>
        <taxon>Eukaryota</taxon>
        <taxon>Viridiplantae</taxon>
        <taxon>Streptophyta</taxon>
        <taxon>Embryophyta</taxon>
        <taxon>Tracheophyta</taxon>
        <taxon>Spermatophyta</taxon>
        <taxon>Magnoliopsida</taxon>
        <taxon>eudicotyledons</taxon>
        <taxon>Gunneridae</taxon>
        <taxon>Pentapetalae</taxon>
        <taxon>rosids</taxon>
        <taxon>malvids</taxon>
        <taxon>Brassicales</taxon>
        <taxon>Brassicaceae</taxon>
        <taxon>Camelineae</taxon>
        <taxon>Arabidopsis</taxon>
    </lineage>
</organism>
<dbReference type="Pfam" id="PF13966">
    <property type="entry name" value="zf-RVT"/>
    <property type="match status" value="1"/>
</dbReference>